<name>A0A372MD20_9SPIR</name>
<dbReference type="EMBL" id="QUWK01000023">
    <property type="protein sequence ID" value="RFU93687.1"/>
    <property type="molecule type" value="Genomic_DNA"/>
</dbReference>
<dbReference type="Pfam" id="PF02558">
    <property type="entry name" value="ApbA"/>
    <property type="match status" value="1"/>
</dbReference>
<reference evidence="3" key="1">
    <citation type="submission" date="2018-08" db="EMBL/GenBank/DDBJ databases">
        <authorList>
            <person name="Grouzdev D.S."/>
            <person name="Krutkina M.S."/>
        </authorList>
    </citation>
    <scope>NUCLEOTIDE SEQUENCE [LARGE SCALE GENOMIC DNA]</scope>
    <source>
        <strain evidence="3">4-11</strain>
    </source>
</reference>
<proteinExistence type="predicted"/>
<dbReference type="AlphaFoldDB" id="A0A372MD20"/>
<dbReference type="InterPro" id="IPR036291">
    <property type="entry name" value="NAD(P)-bd_dom_sf"/>
</dbReference>
<evidence type="ECO:0000313" key="3">
    <source>
        <dbReference type="Proteomes" id="UP000264002"/>
    </source>
</evidence>
<reference evidence="2 3" key="2">
    <citation type="submission" date="2018-09" db="EMBL/GenBank/DDBJ databases">
        <title>Genome of Sphaerochaeta halotolerans strain 4-11.</title>
        <authorList>
            <person name="Nazina T.N."/>
            <person name="Sokolova D.S."/>
        </authorList>
    </citation>
    <scope>NUCLEOTIDE SEQUENCE [LARGE SCALE GENOMIC DNA]</scope>
    <source>
        <strain evidence="2 3">4-11</strain>
    </source>
</reference>
<dbReference type="SUPFAM" id="SSF51735">
    <property type="entry name" value="NAD(P)-binding Rossmann-fold domains"/>
    <property type="match status" value="1"/>
</dbReference>
<organism evidence="2 3">
    <name type="scientific">Sphaerochaeta halotolerans</name>
    <dbReference type="NCBI Taxonomy" id="2293840"/>
    <lineage>
        <taxon>Bacteria</taxon>
        <taxon>Pseudomonadati</taxon>
        <taxon>Spirochaetota</taxon>
        <taxon>Spirochaetia</taxon>
        <taxon>Spirochaetales</taxon>
        <taxon>Sphaerochaetaceae</taxon>
        <taxon>Sphaerochaeta</taxon>
    </lineage>
</organism>
<sequence length="85" mass="9022">MRILVVGAGAIGSLFAGKLAGSGKDVTILARGDRLEAVRKNGLHLRESTSSTVERFPVKTITSLAPDDTVSNMKTPTHTANEIFQ</sequence>
<keyword evidence="3" id="KW-1185">Reference proteome</keyword>
<gene>
    <name evidence="2" type="ORF">DYP60_13430</name>
</gene>
<dbReference type="Proteomes" id="UP000264002">
    <property type="component" value="Unassembled WGS sequence"/>
</dbReference>
<protein>
    <recommendedName>
        <fullName evidence="1">Ketopantoate reductase N-terminal domain-containing protein</fullName>
    </recommendedName>
</protein>
<accession>A0A372MD20</accession>
<dbReference type="Gene3D" id="3.40.50.720">
    <property type="entry name" value="NAD(P)-binding Rossmann-like Domain"/>
    <property type="match status" value="1"/>
</dbReference>
<evidence type="ECO:0000313" key="2">
    <source>
        <dbReference type="EMBL" id="RFU93687.1"/>
    </source>
</evidence>
<evidence type="ECO:0000259" key="1">
    <source>
        <dbReference type="Pfam" id="PF02558"/>
    </source>
</evidence>
<comment type="caution">
    <text evidence="2">The sequence shown here is derived from an EMBL/GenBank/DDBJ whole genome shotgun (WGS) entry which is preliminary data.</text>
</comment>
<dbReference type="RefSeq" id="WP_117331531.1">
    <property type="nucleotide sequence ID" value="NZ_QUWK01000023.1"/>
</dbReference>
<feature type="domain" description="Ketopantoate reductase N-terminal" evidence="1">
    <location>
        <begin position="3"/>
        <end position="64"/>
    </location>
</feature>
<dbReference type="InterPro" id="IPR013332">
    <property type="entry name" value="KPR_N"/>
</dbReference>